<dbReference type="RefSeq" id="WP_054837543.1">
    <property type="nucleotide sequence ID" value="NZ_BBBA01000084.1"/>
</dbReference>
<organism evidence="4 5">
    <name type="scientific">Metallosphaera hakonensis JCM 8857 = DSM 7519</name>
    <dbReference type="NCBI Taxonomy" id="1293036"/>
    <lineage>
        <taxon>Archaea</taxon>
        <taxon>Thermoproteota</taxon>
        <taxon>Thermoprotei</taxon>
        <taxon>Sulfolobales</taxon>
        <taxon>Sulfolobaceae</taxon>
        <taxon>Metallosphaera</taxon>
    </lineage>
</organism>
<dbReference type="GeneID" id="36833753"/>
<dbReference type="Pfam" id="PF00023">
    <property type="entry name" value="Ank"/>
    <property type="match status" value="1"/>
</dbReference>
<dbReference type="InterPro" id="IPR036770">
    <property type="entry name" value="Ankyrin_rpt-contain_sf"/>
</dbReference>
<keyword evidence="5" id="KW-1185">Reference proteome</keyword>
<feature type="domain" description="DZANK-type" evidence="3">
    <location>
        <begin position="383"/>
        <end position="427"/>
    </location>
</feature>
<dbReference type="SUPFAM" id="SSF48403">
    <property type="entry name" value="Ankyrin repeat"/>
    <property type="match status" value="1"/>
</dbReference>
<reference evidence="5" key="2">
    <citation type="submission" date="2020-03" db="EMBL/GenBank/DDBJ databases">
        <title>Complete Genome Sequences of Extremely Thermoacidophilic, Metal-Mobilizing Type-Strain Members of the Archaeal Family Sulfolobaceae: Acidianus brierleyi DSM-1651T, Acidianus sulfidivorans DSM-18786T, Metallosphaera hakonensis DSM-7519T, and Metallosphaera prunae DSM-10039T.</title>
        <authorList>
            <person name="Counts J.A."/>
            <person name="Kelly R.M."/>
        </authorList>
    </citation>
    <scope>NUCLEOTIDE SEQUENCE [LARGE SCALE GENOMIC DNA]</scope>
    <source>
        <strain evidence="5">HO1-1</strain>
    </source>
</reference>
<dbReference type="InterPro" id="IPR025874">
    <property type="entry name" value="DZR"/>
</dbReference>
<dbReference type="EMBL" id="CP029287">
    <property type="protein sequence ID" value="AWR98419.1"/>
    <property type="molecule type" value="Genomic_DNA"/>
</dbReference>
<evidence type="ECO:0000256" key="1">
    <source>
        <dbReference type="PROSITE-ProRule" id="PRU00023"/>
    </source>
</evidence>
<dbReference type="InterPro" id="IPR002110">
    <property type="entry name" value="Ankyrin_rpt"/>
</dbReference>
<gene>
    <name evidence="4" type="ORF">DFR87_00385</name>
</gene>
<dbReference type="PROSITE" id="PS50297">
    <property type="entry name" value="ANK_REP_REGION"/>
    <property type="match status" value="1"/>
</dbReference>
<dbReference type="Pfam" id="PF12773">
    <property type="entry name" value="DZR"/>
    <property type="match status" value="1"/>
</dbReference>
<evidence type="ECO:0000259" key="3">
    <source>
        <dbReference type="Pfam" id="PF12773"/>
    </source>
</evidence>
<name>A0A2U9IQU4_9CREN</name>
<reference evidence="5" key="3">
    <citation type="submission" date="2020-03" db="EMBL/GenBank/DDBJ databases">
        <title>Sequencing and Assembly of Multiple Reported Metal-Biooxidizing Members of the Extremely Thermoacidophilic Archaeal Family Sulfolobaceae.</title>
        <authorList>
            <person name="Counts J.A."/>
            <person name="Kelly R.M."/>
        </authorList>
    </citation>
    <scope>NUCLEOTIDE SEQUENCE [LARGE SCALE GENOMIC DNA]</scope>
    <source>
        <strain evidence="5">HO1-1</strain>
    </source>
</reference>
<feature type="repeat" description="ANK" evidence="1">
    <location>
        <begin position="301"/>
        <end position="333"/>
    </location>
</feature>
<evidence type="ECO:0000256" key="2">
    <source>
        <dbReference type="SAM" id="Coils"/>
    </source>
</evidence>
<dbReference type="SMART" id="SM00248">
    <property type="entry name" value="ANK"/>
    <property type="match status" value="1"/>
</dbReference>
<keyword evidence="2" id="KW-0175">Coiled coil</keyword>
<dbReference type="PROSITE" id="PS50088">
    <property type="entry name" value="ANK_REPEAT"/>
    <property type="match status" value="1"/>
</dbReference>
<dbReference type="CDD" id="cd20335">
    <property type="entry name" value="BRcat_RBR"/>
    <property type="match status" value="1"/>
</dbReference>
<keyword evidence="1" id="KW-0040">ANK repeat</keyword>
<dbReference type="Gene3D" id="1.25.40.20">
    <property type="entry name" value="Ankyrin repeat-containing domain"/>
    <property type="match status" value="1"/>
</dbReference>
<dbReference type="Proteomes" id="UP000247586">
    <property type="component" value="Chromosome"/>
</dbReference>
<sequence>MSSPLSWNDDQIKAFKELHHNFEQVKISITKLLGQKGPLTGSERELDRLLSEINSIRVKYIQFSADPLLRIFVPKRVRLTTEFVSKTLRQLKDYERAMKEEIELLDWLEKESQKMTGVKDALSLSYWAVLMVETGQVFRFKDRGKQEGYLRSTVNALEPVVASGRSDSTIPNLPADVVRGITLYVLSDAYADLGLVRYLQKDRTGALEMYKRVIPLSVEFVRLRESSPILKKLWDIMIEYGLPPDSRALIGMKECEAIDAGENEDYDLVVMSLISAITRHDEKHVADLLWRGADPNTLITVDKNVLMLAVDSGSSDLVKLLLDKGANPHLKVPMNYDAVEYARLRNRHDMANLMERYSVSKGVAQSPGVAIQTEPSLGMQVICPNCGTALQYSRFCPKCGTLLDDYKPCPSCRHLVPKASRFCGFCGKPLPP</sequence>
<evidence type="ECO:0000313" key="4">
    <source>
        <dbReference type="EMBL" id="AWR98419.1"/>
    </source>
</evidence>
<feature type="coiled-coil region" evidence="2">
    <location>
        <begin position="84"/>
        <end position="111"/>
    </location>
</feature>
<dbReference type="KEGG" id="mhk:DFR87_00385"/>
<reference evidence="4 5" key="1">
    <citation type="submission" date="2018-05" db="EMBL/GenBank/DDBJ databases">
        <title>Complete Genome Sequences of Extremely Thermoacidophilic, Metal-Mobilizing Type-Strain Members of the Archaeal Family Sulfolobaceae: Acidianus brierleyi DSM-1651T, Acidianus sulfidivorans DSM-18786T, Metallosphaera hakonensis DSM-7519T, and Metallosphaera prunae DSM-10039T.</title>
        <authorList>
            <person name="Counts J.A."/>
            <person name="Kelly R.M."/>
        </authorList>
    </citation>
    <scope>NUCLEOTIDE SEQUENCE [LARGE SCALE GENOMIC DNA]</scope>
    <source>
        <strain evidence="4 5">HO1-1</strain>
    </source>
</reference>
<accession>A0A2U9IQU4</accession>
<protein>
    <recommendedName>
        <fullName evidence="3">DZANK-type domain-containing protein</fullName>
    </recommendedName>
</protein>
<proteinExistence type="predicted"/>
<evidence type="ECO:0000313" key="5">
    <source>
        <dbReference type="Proteomes" id="UP000247586"/>
    </source>
</evidence>
<dbReference type="AlphaFoldDB" id="A0A2U9IQU4"/>